<sequence>MRLFFYGTLRPDADTPMARWIAARSIRAEPGEVPGRLYAVPDTRGWYPALVPGSGQVRGVLCDLRLRPGDLARLDTYEGREYRRLALPVRTSAGRVTAQAYIWRKGLPDGPTIGPDFLEWLHGIRGVAYSPSRTSWRQGLRQAQPERI</sequence>
<dbReference type="PATRIC" id="fig|158500.4.peg.5177"/>
<dbReference type="CDD" id="cd06661">
    <property type="entry name" value="GGCT_like"/>
    <property type="match status" value="1"/>
</dbReference>
<feature type="domain" description="Gamma-glutamylcyclotransferase AIG2-like" evidence="1">
    <location>
        <begin position="3"/>
        <end position="105"/>
    </location>
</feature>
<dbReference type="eggNOG" id="COG2105">
    <property type="taxonomic scope" value="Bacteria"/>
</dbReference>
<gene>
    <name evidence="2" type="ORF">BV97_05099</name>
</gene>
<dbReference type="InterPro" id="IPR013024">
    <property type="entry name" value="GGCT-like"/>
</dbReference>
<name>A0A031JH02_9SPHN</name>
<dbReference type="InterPro" id="IPR009288">
    <property type="entry name" value="AIG2-like_dom"/>
</dbReference>
<comment type="caution">
    <text evidence="2">The sequence shown here is derived from an EMBL/GenBank/DDBJ whole genome shotgun (WGS) entry which is preliminary data.</text>
</comment>
<dbReference type="AlphaFoldDB" id="A0A031JH02"/>
<organism evidence="2 3">
    <name type="scientific">Novosphingobium resinovorum</name>
    <dbReference type="NCBI Taxonomy" id="158500"/>
    <lineage>
        <taxon>Bacteria</taxon>
        <taxon>Pseudomonadati</taxon>
        <taxon>Pseudomonadota</taxon>
        <taxon>Alphaproteobacteria</taxon>
        <taxon>Sphingomonadales</taxon>
        <taxon>Sphingomonadaceae</taxon>
        <taxon>Novosphingobium</taxon>
    </lineage>
</organism>
<dbReference type="Pfam" id="PF06094">
    <property type="entry name" value="GGACT"/>
    <property type="match status" value="1"/>
</dbReference>
<evidence type="ECO:0000313" key="3">
    <source>
        <dbReference type="Proteomes" id="UP000024329"/>
    </source>
</evidence>
<dbReference type="EMBL" id="JFYZ01000052">
    <property type="protein sequence ID" value="EZP72553.1"/>
    <property type="molecule type" value="Genomic_DNA"/>
</dbReference>
<reference evidence="2 3" key="1">
    <citation type="submission" date="2014-03" db="EMBL/GenBank/DDBJ databases">
        <title>Whole genome sequence of Novosphingobium resinovorum KF1.</title>
        <authorList>
            <person name="Gan H.M."/>
            <person name="Gan H.Y."/>
            <person name="Chew T.H."/>
            <person name="Savka M.A."/>
        </authorList>
    </citation>
    <scope>NUCLEOTIDE SEQUENCE [LARGE SCALE GENOMIC DNA]</scope>
    <source>
        <strain evidence="2 3">KF1</strain>
    </source>
</reference>
<dbReference type="SUPFAM" id="SSF110857">
    <property type="entry name" value="Gamma-glutamyl cyclotransferase-like"/>
    <property type="match status" value="1"/>
</dbReference>
<evidence type="ECO:0000313" key="2">
    <source>
        <dbReference type="EMBL" id="EZP72553.1"/>
    </source>
</evidence>
<protein>
    <recommendedName>
        <fullName evidence="1">Gamma-glutamylcyclotransferase AIG2-like domain-containing protein</fullName>
    </recommendedName>
</protein>
<proteinExistence type="predicted"/>
<dbReference type="STRING" id="158500.BES08_15370"/>
<evidence type="ECO:0000259" key="1">
    <source>
        <dbReference type="Pfam" id="PF06094"/>
    </source>
</evidence>
<accession>A0A031JH02</accession>
<dbReference type="InterPro" id="IPR036568">
    <property type="entry name" value="GGCT-like_sf"/>
</dbReference>
<dbReference type="RefSeq" id="WP_036529911.1">
    <property type="nucleotide sequence ID" value="NZ_JFYZ01000052.1"/>
</dbReference>
<dbReference type="Proteomes" id="UP000024329">
    <property type="component" value="Unassembled WGS sequence"/>
</dbReference>
<dbReference type="Gene3D" id="3.10.490.10">
    <property type="entry name" value="Gamma-glutamyl cyclotransferase-like"/>
    <property type="match status" value="1"/>
</dbReference>